<evidence type="ECO:0000313" key="2">
    <source>
        <dbReference type="EMBL" id="KAG8064421.1"/>
    </source>
</evidence>
<dbReference type="EMBL" id="JAAALK010000285">
    <property type="protein sequence ID" value="KAG8064421.1"/>
    <property type="molecule type" value="Genomic_DNA"/>
</dbReference>
<organism evidence="2 3">
    <name type="scientific">Zizania palustris</name>
    <name type="common">Northern wild rice</name>
    <dbReference type="NCBI Taxonomy" id="103762"/>
    <lineage>
        <taxon>Eukaryota</taxon>
        <taxon>Viridiplantae</taxon>
        <taxon>Streptophyta</taxon>
        <taxon>Embryophyta</taxon>
        <taxon>Tracheophyta</taxon>
        <taxon>Spermatophyta</taxon>
        <taxon>Magnoliopsida</taxon>
        <taxon>Liliopsida</taxon>
        <taxon>Poales</taxon>
        <taxon>Poaceae</taxon>
        <taxon>BOP clade</taxon>
        <taxon>Oryzoideae</taxon>
        <taxon>Oryzeae</taxon>
        <taxon>Zizaniinae</taxon>
        <taxon>Zizania</taxon>
    </lineage>
</organism>
<reference evidence="2" key="1">
    <citation type="journal article" date="2021" name="bioRxiv">
        <title>Whole Genome Assembly and Annotation of Northern Wild Rice, Zizania palustris L., Supports a Whole Genome Duplication in the Zizania Genus.</title>
        <authorList>
            <person name="Haas M."/>
            <person name="Kono T."/>
            <person name="Macchietto M."/>
            <person name="Millas R."/>
            <person name="McGilp L."/>
            <person name="Shao M."/>
            <person name="Duquette J."/>
            <person name="Hirsch C.N."/>
            <person name="Kimball J."/>
        </authorList>
    </citation>
    <scope>NUCLEOTIDE SEQUENCE</scope>
    <source>
        <tissue evidence="2">Fresh leaf tissue</tissue>
    </source>
</reference>
<comment type="caution">
    <text evidence="2">The sequence shown here is derived from an EMBL/GenBank/DDBJ whole genome shotgun (WGS) entry which is preliminary data.</text>
</comment>
<name>A0A8J5S0B0_ZIZPA</name>
<evidence type="ECO:0000313" key="3">
    <source>
        <dbReference type="Proteomes" id="UP000729402"/>
    </source>
</evidence>
<feature type="region of interest" description="Disordered" evidence="1">
    <location>
        <begin position="50"/>
        <end position="70"/>
    </location>
</feature>
<keyword evidence="3" id="KW-1185">Reference proteome</keyword>
<sequence>MEVAGRDSDAAVGVEAFVVAARVEEVADGTTATTAHPDTHGQQSVAANLRKPSAPDVLNLPALSTDVADS</sequence>
<dbReference type="AlphaFoldDB" id="A0A8J5S0B0"/>
<protein>
    <submittedName>
        <fullName evidence="2">Uncharacterized protein</fullName>
    </submittedName>
</protein>
<evidence type="ECO:0000256" key="1">
    <source>
        <dbReference type="SAM" id="MobiDB-lite"/>
    </source>
</evidence>
<accession>A0A8J5S0B0</accession>
<dbReference type="Proteomes" id="UP000729402">
    <property type="component" value="Unassembled WGS sequence"/>
</dbReference>
<reference evidence="2" key="2">
    <citation type="submission" date="2021-02" db="EMBL/GenBank/DDBJ databases">
        <authorList>
            <person name="Kimball J.A."/>
            <person name="Haas M.W."/>
            <person name="Macchietto M."/>
            <person name="Kono T."/>
            <person name="Duquette J."/>
            <person name="Shao M."/>
        </authorList>
    </citation>
    <scope>NUCLEOTIDE SEQUENCE</scope>
    <source>
        <tissue evidence="2">Fresh leaf tissue</tissue>
    </source>
</reference>
<gene>
    <name evidence="2" type="ORF">GUJ93_ZPchr0004g39198</name>
</gene>
<proteinExistence type="predicted"/>